<sequence>MKVSHEEEIAVSRSAAFAGFSDLDRLISAVVPKTMALRRQNHSTPLRPGATWQCDVTFHGLQREVTLCLDEIAPPEGYALTGRTSELKVKIAAVFTARAADLTLARFDLSVRPCALSGHMLMPPLHLLRPRIEERLVRNIAAMARALEIPA</sequence>
<protein>
    <recommendedName>
        <fullName evidence="3">SRPBCC family protein</fullName>
    </recommendedName>
</protein>
<dbReference type="RefSeq" id="WP_366192022.1">
    <property type="nucleotide sequence ID" value="NZ_JBFBVU010000004.1"/>
</dbReference>
<name>A0ABV3L589_9RHOB</name>
<evidence type="ECO:0000313" key="1">
    <source>
        <dbReference type="EMBL" id="MEV8466217.1"/>
    </source>
</evidence>
<accession>A0ABV3L589</accession>
<evidence type="ECO:0008006" key="3">
    <source>
        <dbReference type="Google" id="ProtNLM"/>
    </source>
</evidence>
<proteinExistence type="predicted"/>
<evidence type="ECO:0000313" key="2">
    <source>
        <dbReference type="Proteomes" id="UP001553161"/>
    </source>
</evidence>
<dbReference type="SUPFAM" id="SSF55961">
    <property type="entry name" value="Bet v1-like"/>
    <property type="match status" value="1"/>
</dbReference>
<keyword evidence="2" id="KW-1185">Reference proteome</keyword>
<comment type="caution">
    <text evidence="1">The sequence shown here is derived from an EMBL/GenBank/DDBJ whole genome shotgun (WGS) entry which is preliminary data.</text>
</comment>
<dbReference type="EMBL" id="JBFBVU010000004">
    <property type="protein sequence ID" value="MEV8466217.1"/>
    <property type="molecule type" value="Genomic_DNA"/>
</dbReference>
<organism evidence="1 2">
    <name type="scientific">Meridianimarinicoccus marinus</name>
    <dbReference type="NCBI Taxonomy" id="3231483"/>
    <lineage>
        <taxon>Bacteria</taxon>
        <taxon>Pseudomonadati</taxon>
        <taxon>Pseudomonadota</taxon>
        <taxon>Alphaproteobacteria</taxon>
        <taxon>Rhodobacterales</taxon>
        <taxon>Paracoccaceae</taxon>
        <taxon>Meridianimarinicoccus</taxon>
    </lineage>
</organism>
<dbReference type="Proteomes" id="UP001553161">
    <property type="component" value="Unassembled WGS sequence"/>
</dbReference>
<reference evidence="1 2" key="1">
    <citation type="submission" date="2024-07" db="EMBL/GenBank/DDBJ databases">
        <authorList>
            <person name="Kang M."/>
        </authorList>
    </citation>
    <scope>NUCLEOTIDE SEQUENCE [LARGE SCALE GENOMIC DNA]</scope>
    <source>
        <strain evidence="1 2">DFM31</strain>
    </source>
</reference>
<gene>
    <name evidence="1" type="ORF">AB0T83_05375</name>
</gene>